<dbReference type="PROSITE" id="PS50005">
    <property type="entry name" value="TPR"/>
    <property type="match status" value="1"/>
</dbReference>
<gene>
    <name evidence="5" type="ORF">M9458_045798</name>
</gene>
<evidence type="ECO:0008006" key="7">
    <source>
        <dbReference type="Google" id="ProtNLM"/>
    </source>
</evidence>
<feature type="non-terminal residue" evidence="5">
    <location>
        <position position="111"/>
    </location>
</feature>
<dbReference type="InterPro" id="IPR011990">
    <property type="entry name" value="TPR-like_helical_dom_sf"/>
</dbReference>
<keyword evidence="4" id="KW-0802">TPR repeat</keyword>
<dbReference type="PANTHER" id="PTHR45954:SF3">
    <property type="entry name" value="G-PROTEIN-SIGNALING MODULATOR 2"/>
    <property type="match status" value="1"/>
</dbReference>
<keyword evidence="2" id="KW-0963">Cytoplasm</keyword>
<comment type="caution">
    <text evidence="5">The sequence shown here is derived from an EMBL/GenBank/DDBJ whole genome shotgun (WGS) entry which is preliminary data.</text>
</comment>
<dbReference type="SUPFAM" id="SSF48452">
    <property type="entry name" value="TPR-like"/>
    <property type="match status" value="1"/>
</dbReference>
<evidence type="ECO:0000313" key="6">
    <source>
        <dbReference type="Proteomes" id="UP001529510"/>
    </source>
</evidence>
<feature type="repeat" description="TPR" evidence="4">
    <location>
        <begin position="35"/>
        <end position="68"/>
    </location>
</feature>
<dbReference type="InterPro" id="IPR052386">
    <property type="entry name" value="GPSM"/>
</dbReference>
<evidence type="ECO:0000256" key="2">
    <source>
        <dbReference type="ARBA" id="ARBA00022490"/>
    </source>
</evidence>
<name>A0ABD0N907_CIRMR</name>
<comment type="subcellular location">
    <subcellularLocation>
        <location evidence="1">Cytoplasm</location>
    </subcellularLocation>
</comment>
<dbReference type="PANTHER" id="PTHR45954">
    <property type="entry name" value="LD33695P"/>
    <property type="match status" value="1"/>
</dbReference>
<evidence type="ECO:0000313" key="5">
    <source>
        <dbReference type="EMBL" id="KAL0157722.1"/>
    </source>
</evidence>
<dbReference type="Gene3D" id="1.25.40.10">
    <property type="entry name" value="Tetratricopeptide repeat domain"/>
    <property type="match status" value="1"/>
</dbReference>
<evidence type="ECO:0000256" key="4">
    <source>
        <dbReference type="PROSITE-ProRule" id="PRU00339"/>
    </source>
</evidence>
<dbReference type="Proteomes" id="UP001529510">
    <property type="component" value="Unassembled WGS sequence"/>
</dbReference>
<dbReference type="InterPro" id="IPR019734">
    <property type="entry name" value="TPR_rpt"/>
</dbReference>
<reference evidence="5 6" key="1">
    <citation type="submission" date="2024-05" db="EMBL/GenBank/DDBJ databases">
        <title>Genome sequencing and assembly of Indian major carp, Cirrhinus mrigala (Hamilton, 1822).</title>
        <authorList>
            <person name="Mohindra V."/>
            <person name="Chowdhury L.M."/>
            <person name="Lal K."/>
            <person name="Jena J.K."/>
        </authorList>
    </citation>
    <scope>NUCLEOTIDE SEQUENCE [LARGE SCALE GENOMIC DNA]</scope>
    <source>
        <strain evidence="5">CM1030</strain>
        <tissue evidence="5">Blood</tissue>
    </source>
</reference>
<evidence type="ECO:0000256" key="3">
    <source>
        <dbReference type="ARBA" id="ARBA00022737"/>
    </source>
</evidence>
<proteinExistence type="predicted"/>
<organism evidence="5 6">
    <name type="scientific">Cirrhinus mrigala</name>
    <name type="common">Mrigala</name>
    <dbReference type="NCBI Taxonomy" id="683832"/>
    <lineage>
        <taxon>Eukaryota</taxon>
        <taxon>Metazoa</taxon>
        <taxon>Chordata</taxon>
        <taxon>Craniata</taxon>
        <taxon>Vertebrata</taxon>
        <taxon>Euteleostomi</taxon>
        <taxon>Actinopterygii</taxon>
        <taxon>Neopterygii</taxon>
        <taxon>Teleostei</taxon>
        <taxon>Ostariophysi</taxon>
        <taxon>Cypriniformes</taxon>
        <taxon>Cyprinidae</taxon>
        <taxon>Labeoninae</taxon>
        <taxon>Labeonini</taxon>
        <taxon>Cirrhinus</taxon>
    </lineage>
</organism>
<keyword evidence="6" id="KW-1185">Reference proteome</keyword>
<dbReference type="Pfam" id="PF13424">
    <property type="entry name" value="TPR_12"/>
    <property type="match status" value="1"/>
</dbReference>
<dbReference type="EMBL" id="JAMKFB020000023">
    <property type="protein sequence ID" value="KAL0157722.1"/>
    <property type="molecule type" value="Genomic_DNA"/>
</dbReference>
<dbReference type="SMART" id="SM00028">
    <property type="entry name" value="TPR"/>
    <property type="match status" value="2"/>
</dbReference>
<keyword evidence="3" id="KW-0677">Repeat</keyword>
<protein>
    <recommendedName>
        <fullName evidence="7">G-protein-signaling modulator 2</fullName>
    </recommendedName>
</protein>
<sequence>MEASCLELALEDYRAGVSFFESAIQVGTEDLQILSAIYSQLGNAYFHLHDYNKALEYHRHDLTLTRTIGDQLGEAKASGNLGNTLKVLGRYDEAAVCCQRHLDISRMLHDK</sequence>
<feature type="non-terminal residue" evidence="5">
    <location>
        <position position="1"/>
    </location>
</feature>
<dbReference type="GO" id="GO:0005737">
    <property type="term" value="C:cytoplasm"/>
    <property type="evidence" value="ECO:0007669"/>
    <property type="project" value="UniProtKB-SubCell"/>
</dbReference>
<evidence type="ECO:0000256" key="1">
    <source>
        <dbReference type="ARBA" id="ARBA00004496"/>
    </source>
</evidence>
<dbReference type="AlphaFoldDB" id="A0ABD0N907"/>
<accession>A0ABD0N907</accession>